<dbReference type="Proteomes" id="UP000030752">
    <property type="component" value="Unassembled WGS sequence"/>
</dbReference>
<dbReference type="FunFam" id="1.20.1250.20:FF:000034">
    <property type="entry name" value="MFS general substrate transporter"/>
    <property type="match status" value="1"/>
</dbReference>
<dbReference type="GO" id="GO:0016020">
    <property type="term" value="C:membrane"/>
    <property type="evidence" value="ECO:0007669"/>
    <property type="project" value="UniProtKB-SubCell"/>
</dbReference>
<feature type="region of interest" description="Disordered" evidence="6">
    <location>
        <begin position="1"/>
        <end position="29"/>
    </location>
</feature>
<evidence type="ECO:0000256" key="7">
    <source>
        <dbReference type="SAM" id="Phobius"/>
    </source>
</evidence>
<keyword evidence="2" id="KW-0813">Transport</keyword>
<dbReference type="AlphaFoldDB" id="W2S740"/>
<dbReference type="Gene3D" id="1.20.1250.20">
    <property type="entry name" value="MFS general substrate transporter like domains"/>
    <property type="match status" value="2"/>
</dbReference>
<evidence type="ECO:0000256" key="5">
    <source>
        <dbReference type="ARBA" id="ARBA00023136"/>
    </source>
</evidence>
<dbReference type="InterPro" id="IPR011701">
    <property type="entry name" value="MFS"/>
</dbReference>
<feature type="compositionally biased region" description="Basic and acidic residues" evidence="6">
    <location>
        <begin position="1"/>
        <end position="22"/>
    </location>
</feature>
<dbReference type="PROSITE" id="PS50850">
    <property type="entry name" value="MFS"/>
    <property type="match status" value="1"/>
</dbReference>
<keyword evidence="5 7" id="KW-0472">Membrane</keyword>
<dbReference type="HOGENOM" id="CLU_001265_0_1_1"/>
<keyword evidence="4 7" id="KW-1133">Transmembrane helix</keyword>
<dbReference type="PANTHER" id="PTHR43791">
    <property type="entry name" value="PERMEASE-RELATED"/>
    <property type="match status" value="1"/>
</dbReference>
<organism evidence="9 10">
    <name type="scientific">Cyphellophora europaea (strain CBS 101466)</name>
    <name type="common">Phialophora europaea</name>
    <dbReference type="NCBI Taxonomy" id="1220924"/>
    <lineage>
        <taxon>Eukaryota</taxon>
        <taxon>Fungi</taxon>
        <taxon>Dikarya</taxon>
        <taxon>Ascomycota</taxon>
        <taxon>Pezizomycotina</taxon>
        <taxon>Eurotiomycetes</taxon>
        <taxon>Chaetothyriomycetidae</taxon>
        <taxon>Chaetothyriales</taxon>
        <taxon>Cyphellophoraceae</taxon>
        <taxon>Cyphellophora</taxon>
    </lineage>
</organism>
<evidence type="ECO:0000313" key="10">
    <source>
        <dbReference type="Proteomes" id="UP000030752"/>
    </source>
</evidence>
<dbReference type="GO" id="GO:0022857">
    <property type="term" value="F:transmembrane transporter activity"/>
    <property type="evidence" value="ECO:0007669"/>
    <property type="project" value="InterPro"/>
</dbReference>
<feature type="transmembrane region" description="Helical" evidence="7">
    <location>
        <begin position="44"/>
        <end position="61"/>
    </location>
</feature>
<feature type="transmembrane region" description="Helical" evidence="7">
    <location>
        <begin position="355"/>
        <end position="374"/>
    </location>
</feature>
<feature type="transmembrane region" description="Helical" evidence="7">
    <location>
        <begin position="324"/>
        <end position="343"/>
    </location>
</feature>
<feature type="transmembrane region" description="Helical" evidence="7">
    <location>
        <begin position="144"/>
        <end position="165"/>
    </location>
</feature>
<feature type="domain" description="Major facilitator superfamily (MFS) profile" evidence="8">
    <location>
        <begin position="48"/>
        <end position="478"/>
    </location>
</feature>
<reference evidence="9 10" key="1">
    <citation type="submission" date="2013-03" db="EMBL/GenBank/DDBJ databases">
        <title>The Genome Sequence of Phialophora europaea CBS 101466.</title>
        <authorList>
            <consortium name="The Broad Institute Genomics Platform"/>
            <person name="Cuomo C."/>
            <person name="de Hoog S."/>
            <person name="Gorbushina A."/>
            <person name="Walker B."/>
            <person name="Young S.K."/>
            <person name="Zeng Q."/>
            <person name="Gargeya S."/>
            <person name="Fitzgerald M."/>
            <person name="Haas B."/>
            <person name="Abouelleil A."/>
            <person name="Allen A.W."/>
            <person name="Alvarado L."/>
            <person name="Arachchi H.M."/>
            <person name="Berlin A.M."/>
            <person name="Chapman S.B."/>
            <person name="Gainer-Dewar J."/>
            <person name="Goldberg J."/>
            <person name="Griggs A."/>
            <person name="Gujja S."/>
            <person name="Hansen M."/>
            <person name="Howarth C."/>
            <person name="Imamovic A."/>
            <person name="Ireland A."/>
            <person name="Larimer J."/>
            <person name="McCowan C."/>
            <person name="Murphy C."/>
            <person name="Pearson M."/>
            <person name="Poon T.W."/>
            <person name="Priest M."/>
            <person name="Roberts A."/>
            <person name="Saif S."/>
            <person name="Shea T."/>
            <person name="Sisk P."/>
            <person name="Sykes S."/>
            <person name="Wortman J."/>
            <person name="Nusbaum C."/>
            <person name="Birren B."/>
        </authorList>
    </citation>
    <scope>NUCLEOTIDE SEQUENCE [LARGE SCALE GENOMIC DNA]</scope>
    <source>
        <strain evidence="9 10">CBS 101466</strain>
    </source>
</reference>
<evidence type="ECO:0000256" key="6">
    <source>
        <dbReference type="SAM" id="MobiDB-lite"/>
    </source>
</evidence>
<dbReference type="InParanoid" id="W2S740"/>
<dbReference type="OrthoDB" id="2962993at2759"/>
<feature type="transmembrane region" description="Helical" evidence="7">
    <location>
        <begin position="177"/>
        <end position="195"/>
    </location>
</feature>
<feature type="transmembrane region" description="Helical" evidence="7">
    <location>
        <begin position="81"/>
        <end position="101"/>
    </location>
</feature>
<feature type="transmembrane region" description="Helical" evidence="7">
    <location>
        <begin position="207"/>
        <end position="229"/>
    </location>
</feature>
<evidence type="ECO:0000256" key="1">
    <source>
        <dbReference type="ARBA" id="ARBA00004141"/>
    </source>
</evidence>
<dbReference type="InterPro" id="IPR036259">
    <property type="entry name" value="MFS_trans_sf"/>
</dbReference>
<evidence type="ECO:0000256" key="2">
    <source>
        <dbReference type="ARBA" id="ARBA00022448"/>
    </source>
</evidence>
<evidence type="ECO:0000256" key="4">
    <source>
        <dbReference type="ARBA" id="ARBA00022989"/>
    </source>
</evidence>
<proteinExistence type="predicted"/>
<protein>
    <recommendedName>
        <fullName evidence="8">Major facilitator superfamily (MFS) profile domain-containing protein</fullName>
    </recommendedName>
</protein>
<dbReference type="Pfam" id="PF07690">
    <property type="entry name" value="MFS_1"/>
    <property type="match status" value="1"/>
</dbReference>
<evidence type="ECO:0000256" key="3">
    <source>
        <dbReference type="ARBA" id="ARBA00022692"/>
    </source>
</evidence>
<feature type="transmembrane region" description="Helical" evidence="7">
    <location>
        <begin position="113"/>
        <end position="132"/>
    </location>
</feature>
<evidence type="ECO:0000313" key="9">
    <source>
        <dbReference type="EMBL" id="ETN44526.1"/>
    </source>
</evidence>
<dbReference type="InterPro" id="IPR020846">
    <property type="entry name" value="MFS_dom"/>
</dbReference>
<keyword evidence="3 7" id="KW-0812">Transmembrane</keyword>
<keyword evidence="10" id="KW-1185">Reference proteome</keyword>
<dbReference type="SUPFAM" id="SSF103473">
    <property type="entry name" value="MFS general substrate transporter"/>
    <property type="match status" value="1"/>
</dbReference>
<dbReference type="EMBL" id="KB822714">
    <property type="protein sequence ID" value="ETN44526.1"/>
    <property type="molecule type" value="Genomic_DNA"/>
</dbReference>
<dbReference type="eggNOG" id="KOG2533">
    <property type="taxonomic scope" value="Eukaryota"/>
</dbReference>
<feature type="transmembrane region" description="Helical" evidence="7">
    <location>
        <begin position="386"/>
        <end position="406"/>
    </location>
</feature>
<comment type="subcellular location">
    <subcellularLocation>
        <location evidence="1">Membrane</location>
        <topology evidence="1">Multi-pass membrane protein</topology>
    </subcellularLocation>
</comment>
<dbReference type="RefSeq" id="XP_008713089.1">
    <property type="nucleotide sequence ID" value="XM_008714867.1"/>
</dbReference>
<sequence length="507" mass="55929">MAEKDPKHLENADEAEVLKDDSSPPSNHALDISGVNKAKVLRKMDLRIIPIVTVLYLFSFLDRGNIGNARILGMEDELGLVGNQYSLCLTVFFFPYCAFELPSNILLKKLRPSIWLPSIMIAWGLCTTFMGFCQNYHGLLIARIFLGVGEAGLFPGVAYYLTMWYAPEDLAFRQGMFFSAASAAGGFSGLLAYAINKMDGLGSFSGWRWIFIIEGAVTVAVAVLSFFLIQDFPDKAKFLTPEEKAWAIERVKYASSGRRAGETGKVEETAEAFKWKYVRAGLLDWQVWVAIIVTWGSSCVLYGISFFLPTIVNQLGYTANAANLLTIPMYVAASLATVALAWLSDRRRVRYPFVLAMQLLLVLGFIFCIAGSAVGGGTKLAGLRYAGVFLATLGCYPYYIVNLTWVATNVSPTYKRGAAMALQIGFGNLGGAMASNFYRTQDAPGYLMGHGIEMGFVVLAIVFGVLLRWMYGHINKKRDADVGAADRYSDNELAEMGDRAPTFRYNY</sequence>
<gene>
    <name evidence="9" type="ORF">HMPREF1541_10196</name>
</gene>
<name>W2S740_CYPE1</name>
<accession>W2S740</accession>
<feature type="transmembrane region" description="Helical" evidence="7">
    <location>
        <begin position="450"/>
        <end position="471"/>
    </location>
</feature>
<feature type="transmembrane region" description="Helical" evidence="7">
    <location>
        <begin position="287"/>
        <end position="312"/>
    </location>
</feature>
<dbReference type="FunFam" id="1.20.1250.20:FF:000068">
    <property type="entry name" value="MFS general substrate transporter"/>
    <property type="match status" value="1"/>
</dbReference>
<dbReference type="VEuPathDB" id="FungiDB:HMPREF1541_10196"/>
<evidence type="ECO:0000259" key="8">
    <source>
        <dbReference type="PROSITE" id="PS50850"/>
    </source>
</evidence>
<dbReference type="GeneID" id="19977535"/>
<dbReference type="PANTHER" id="PTHR43791:SF18">
    <property type="entry name" value="NICOTINIC ACID TRANSPORTER TNA1, PUTATIVE (AFU_ORTHOLOGUE AFUA_3G03820)-RELATED"/>
    <property type="match status" value="1"/>
</dbReference>